<organism evidence="2 3">
    <name type="scientific">Riemerella anatipestifer</name>
    <name type="common">Moraxella anatipestifer</name>
    <dbReference type="NCBI Taxonomy" id="34085"/>
    <lineage>
        <taxon>Bacteria</taxon>
        <taxon>Pseudomonadati</taxon>
        <taxon>Bacteroidota</taxon>
        <taxon>Flavobacteriia</taxon>
        <taxon>Flavobacteriales</taxon>
        <taxon>Weeksellaceae</taxon>
        <taxon>Riemerella</taxon>
    </lineage>
</organism>
<dbReference type="InterPro" id="IPR006016">
    <property type="entry name" value="UspA"/>
</dbReference>
<dbReference type="AlphaFoldDB" id="A0AAP6HFG8"/>
<dbReference type="Proteomes" id="UP001284033">
    <property type="component" value="Unassembled WGS sequence"/>
</dbReference>
<dbReference type="Pfam" id="PF00582">
    <property type="entry name" value="Usp"/>
    <property type="match status" value="1"/>
</dbReference>
<evidence type="ECO:0000259" key="1">
    <source>
        <dbReference type="Pfam" id="PF00582"/>
    </source>
</evidence>
<evidence type="ECO:0000313" key="3">
    <source>
        <dbReference type="Proteomes" id="UP001284033"/>
    </source>
</evidence>
<name>A0AAP6HFG8_RIEAN</name>
<dbReference type="RefSeq" id="WP_154468683.1">
    <property type="nucleotide sequence ID" value="NZ_CP110126.1"/>
</dbReference>
<evidence type="ECO:0000313" key="2">
    <source>
        <dbReference type="EMBL" id="MDY3512290.1"/>
    </source>
</evidence>
<protein>
    <submittedName>
        <fullName evidence="2">Universal stress protein</fullName>
    </submittedName>
</protein>
<reference evidence="2" key="1">
    <citation type="submission" date="2023-01" db="EMBL/GenBank/DDBJ databases">
        <title>Genome-based studies on antimicrobial resistance profiles of Riemerella anatipestifer in China, 1994 to 2021.</title>
        <authorList>
            <person name="Yang Z."/>
            <person name="Zhu D."/>
        </authorList>
    </citation>
    <scope>NUCLEOTIDE SEQUENCE</scope>
    <source>
        <strain evidence="2">RCAD1218</strain>
    </source>
</reference>
<sequence length="272" mass="31328">MKKRIIVLVDFSEYSENLLKYASDWGSKVDAELVLVHQNNVLVPSLADIQDRNKIIRNSNSETFDKLRDFAKPIISSTLEVSYLASELDLQEILEKLLTEPYHNMILLGTKNAGILKKIFLGSKAVHIIDKIKNSVVVLPGEIDSFSVNKIFVAVKQKYPLNILELNHFFKFINEKETEIVFFYIAKPEENVEEHKRNLEKLVELYADNYQVDYAIYESNVPSEGIKKVINNNETEILVLQKGNRFVTDHIFRKFLVNELVYVGDIPLVVLP</sequence>
<accession>A0AAP6HFG8</accession>
<proteinExistence type="predicted"/>
<dbReference type="EMBL" id="JAQZHK010000002">
    <property type="protein sequence ID" value="MDY3512290.1"/>
    <property type="molecule type" value="Genomic_DNA"/>
</dbReference>
<dbReference type="Gene3D" id="3.40.50.12370">
    <property type="match status" value="1"/>
</dbReference>
<dbReference type="CDD" id="cd00293">
    <property type="entry name" value="USP-like"/>
    <property type="match status" value="1"/>
</dbReference>
<gene>
    <name evidence="2" type="ORF">PG303_03540</name>
</gene>
<comment type="caution">
    <text evidence="2">The sequence shown here is derived from an EMBL/GenBank/DDBJ whole genome shotgun (WGS) entry which is preliminary data.</text>
</comment>
<feature type="domain" description="UspA" evidence="1">
    <location>
        <begin position="2"/>
        <end position="140"/>
    </location>
</feature>
<dbReference type="SUPFAM" id="SSF52402">
    <property type="entry name" value="Adenine nucleotide alpha hydrolases-like"/>
    <property type="match status" value="1"/>
</dbReference>